<protein>
    <submittedName>
        <fullName evidence="1">Uncharacterized protein</fullName>
    </submittedName>
</protein>
<reference evidence="1 2" key="1">
    <citation type="journal article" date="2019" name="Sci. Rep.">
        <title>Orb-weaving spider Araneus ventricosus genome elucidates the spidroin gene catalogue.</title>
        <authorList>
            <person name="Kono N."/>
            <person name="Nakamura H."/>
            <person name="Ohtoshi R."/>
            <person name="Moran D.A.P."/>
            <person name="Shinohara A."/>
            <person name="Yoshida Y."/>
            <person name="Fujiwara M."/>
            <person name="Mori M."/>
            <person name="Tomita M."/>
            <person name="Arakawa K."/>
        </authorList>
    </citation>
    <scope>NUCLEOTIDE SEQUENCE [LARGE SCALE GENOMIC DNA]</scope>
</reference>
<keyword evidence="2" id="KW-1185">Reference proteome</keyword>
<dbReference type="Proteomes" id="UP000499080">
    <property type="component" value="Unassembled WGS sequence"/>
</dbReference>
<dbReference type="EMBL" id="BGPR01006935">
    <property type="protein sequence ID" value="GBN23022.1"/>
    <property type="molecule type" value="Genomic_DNA"/>
</dbReference>
<name>A0A4Y2M8V9_ARAVE</name>
<gene>
    <name evidence="1" type="ORF">AVEN_171580_1</name>
</gene>
<sequence length="175" mass="20129">MSHSASLVHYMAFGMITGAPPCPIRRDHWGIYFSFVVVLGRWHAPFVIDHWGAYSMSHSLRSLGHICPIRHDHWCIYVPFGMITGAYMFIRCEHWGIYSMSPLIRDVGHAAIRHDHWCIYVPFSMIRRRIYVPFVGGQDTYGMSQFAVITGAYMSPFGAITWCAICSIRCEHWGI</sequence>
<evidence type="ECO:0000313" key="2">
    <source>
        <dbReference type="Proteomes" id="UP000499080"/>
    </source>
</evidence>
<proteinExistence type="predicted"/>
<comment type="caution">
    <text evidence="1">The sequence shown here is derived from an EMBL/GenBank/DDBJ whole genome shotgun (WGS) entry which is preliminary data.</text>
</comment>
<dbReference type="AlphaFoldDB" id="A0A4Y2M8V9"/>
<accession>A0A4Y2M8V9</accession>
<evidence type="ECO:0000313" key="1">
    <source>
        <dbReference type="EMBL" id="GBN23022.1"/>
    </source>
</evidence>
<organism evidence="1 2">
    <name type="scientific">Araneus ventricosus</name>
    <name type="common">Orbweaver spider</name>
    <name type="synonym">Epeira ventricosa</name>
    <dbReference type="NCBI Taxonomy" id="182803"/>
    <lineage>
        <taxon>Eukaryota</taxon>
        <taxon>Metazoa</taxon>
        <taxon>Ecdysozoa</taxon>
        <taxon>Arthropoda</taxon>
        <taxon>Chelicerata</taxon>
        <taxon>Arachnida</taxon>
        <taxon>Araneae</taxon>
        <taxon>Araneomorphae</taxon>
        <taxon>Entelegynae</taxon>
        <taxon>Araneoidea</taxon>
        <taxon>Araneidae</taxon>
        <taxon>Araneus</taxon>
    </lineage>
</organism>